<dbReference type="PANTHER" id="PTHR36744">
    <property type="entry name" value="CYTOCHROME OXIDASE ASSEMBLY PROTEIN"/>
    <property type="match status" value="1"/>
</dbReference>
<accession>A0A445FTB8</accession>
<dbReference type="AlphaFoldDB" id="A0A445FTB8"/>
<dbReference type="EMBL" id="QZWG01000018">
    <property type="protein sequence ID" value="RZB52116.1"/>
    <property type="molecule type" value="Genomic_DNA"/>
</dbReference>
<sequence>MLLLFLKTLLPTYKLPYSSLKPYPLKPLELPSKRLPFFPSHHFSTTQISCMEASKSMKNFVRLMLLNAKVESTLKSTEVPLSCPKAMLVLKGRSLPPKAKNLVVVGGLTAFVFGAYFYTKRVVGGTNELHHTREGILSPFFSPKRMVLYENSFAIFLNFSANPNMVPLVLGF</sequence>
<evidence type="ECO:0000313" key="1">
    <source>
        <dbReference type="EMBL" id="RZB52116.1"/>
    </source>
</evidence>
<name>A0A445FTB8_GLYSO</name>
<reference evidence="1 2" key="1">
    <citation type="submission" date="2018-09" db="EMBL/GenBank/DDBJ databases">
        <title>A high-quality reference genome of wild soybean provides a powerful tool to mine soybean genomes.</title>
        <authorList>
            <person name="Xie M."/>
            <person name="Chung C.Y.L."/>
            <person name="Li M.-W."/>
            <person name="Wong F.-L."/>
            <person name="Chan T.-F."/>
            <person name="Lam H.-M."/>
        </authorList>
    </citation>
    <scope>NUCLEOTIDE SEQUENCE [LARGE SCALE GENOMIC DNA]</scope>
    <source>
        <strain evidence="2">cv. W05</strain>
        <tissue evidence="1">Hypocotyl of etiolated seedlings</tissue>
    </source>
</reference>
<gene>
    <name evidence="1" type="ORF">D0Y65_048516</name>
</gene>
<organism evidence="1 2">
    <name type="scientific">Glycine soja</name>
    <name type="common">Wild soybean</name>
    <dbReference type="NCBI Taxonomy" id="3848"/>
    <lineage>
        <taxon>Eukaryota</taxon>
        <taxon>Viridiplantae</taxon>
        <taxon>Streptophyta</taxon>
        <taxon>Embryophyta</taxon>
        <taxon>Tracheophyta</taxon>
        <taxon>Spermatophyta</taxon>
        <taxon>Magnoliopsida</taxon>
        <taxon>eudicotyledons</taxon>
        <taxon>Gunneridae</taxon>
        <taxon>Pentapetalae</taxon>
        <taxon>rosids</taxon>
        <taxon>fabids</taxon>
        <taxon>Fabales</taxon>
        <taxon>Fabaceae</taxon>
        <taxon>Papilionoideae</taxon>
        <taxon>50 kb inversion clade</taxon>
        <taxon>NPAAA clade</taxon>
        <taxon>indigoferoid/millettioid clade</taxon>
        <taxon>Phaseoleae</taxon>
        <taxon>Glycine</taxon>
        <taxon>Glycine subgen. Soja</taxon>
    </lineage>
</organism>
<protein>
    <submittedName>
        <fullName evidence="1">Uncharacterized protein</fullName>
    </submittedName>
</protein>
<dbReference type="PANTHER" id="PTHR36744:SF2">
    <property type="entry name" value="CYTOCHROME OXIDASE ASSEMBLY PROTEIN"/>
    <property type="match status" value="1"/>
</dbReference>
<proteinExistence type="predicted"/>
<dbReference type="Proteomes" id="UP000289340">
    <property type="component" value="Chromosome 18"/>
</dbReference>
<keyword evidence="2" id="KW-1185">Reference proteome</keyword>
<evidence type="ECO:0000313" key="2">
    <source>
        <dbReference type="Proteomes" id="UP000289340"/>
    </source>
</evidence>
<comment type="caution">
    <text evidence="1">The sequence shown here is derived from an EMBL/GenBank/DDBJ whole genome shotgun (WGS) entry which is preliminary data.</text>
</comment>